<dbReference type="PANTHER" id="PTHR47595:SF1">
    <property type="entry name" value="MYB_SANT-LIKE DNA-BINDING DOMAIN-CONTAINING PROTEIN"/>
    <property type="match status" value="1"/>
</dbReference>
<organism evidence="2 3">
    <name type="scientific">Chelonia mydas</name>
    <name type="common">Green sea-turtle</name>
    <name type="synonym">Chelonia agassizi</name>
    <dbReference type="NCBI Taxonomy" id="8469"/>
    <lineage>
        <taxon>Eukaryota</taxon>
        <taxon>Metazoa</taxon>
        <taxon>Chordata</taxon>
        <taxon>Craniata</taxon>
        <taxon>Vertebrata</taxon>
        <taxon>Euteleostomi</taxon>
        <taxon>Archelosauria</taxon>
        <taxon>Testudinata</taxon>
        <taxon>Testudines</taxon>
        <taxon>Cryptodira</taxon>
        <taxon>Durocryptodira</taxon>
        <taxon>Americhelydia</taxon>
        <taxon>Chelonioidea</taxon>
        <taxon>Cheloniidae</taxon>
        <taxon>Chelonia</taxon>
    </lineage>
</organism>
<dbReference type="AlphaFoldDB" id="M7B025"/>
<dbReference type="PANTHER" id="PTHR47595">
    <property type="entry name" value="HEAT SHOCK 70 KDA PROTEIN 14"/>
    <property type="match status" value="1"/>
</dbReference>
<feature type="domain" description="Myb/SANT-like DNA-binding" evidence="1">
    <location>
        <begin position="104"/>
        <end position="170"/>
    </location>
</feature>
<protein>
    <recommendedName>
        <fullName evidence="1">Myb/SANT-like DNA-binding domain-containing protein</fullName>
    </recommendedName>
</protein>
<evidence type="ECO:0000259" key="1">
    <source>
        <dbReference type="Pfam" id="PF13837"/>
    </source>
</evidence>
<gene>
    <name evidence="2" type="ORF">UY3_12528</name>
</gene>
<dbReference type="InterPro" id="IPR044822">
    <property type="entry name" value="Myb_DNA-bind_4"/>
</dbReference>
<evidence type="ECO:0000313" key="3">
    <source>
        <dbReference type="Proteomes" id="UP000031443"/>
    </source>
</evidence>
<evidence type="ECO:0000313" key="2">
    <source>
        <dbReference type="EMBL" id="EMP30349.1"/>
    </source>
</evidence>
<dbReference type="Proteomes" id="UP000031443">
    <property type="component" value="Unassembled WGS sequence"/>
</dbReference>
<accession>M7B025</accession>
<reference evidence="3" key="1">
    <citation type="journal article" date="2013" name="Nat. Genet.">
        <title>The draft genomes of soft-shell turtle and green sea turtle yield insights into the development and evolution of the turtle-specific body plan.</title>
        <authorList>
            <person name="Wang Z."/>
            <person name="Pascual-Anaya J."/>
            <person name="Zadissa A."/>
            <person name="Li W."/>
            <person name="Niimura Y."/>
            <person name="Huang Z."/>
            <person name="Li C."/>
            <person name="White S."/>
            <person name="Xiong Z."/>
            <person name="Fang D."/>
            <person name="Wang B."/>
            <person name="Ming Y."/>
            <person name="Chen Y."/>
            <person name="Zheng Y."/>
            <person name="Kuraku S."/>
            <person name="Pignatelli M."/>
            <person name="Herrero J."/>
            <person name="Beal K."/>
            <person name="Nozawa M."/>
            <person name="Li Q."/>
            <person name="Wang J."/>
            <person name="Zhang H."/>
            <person name="Yu L."/>
            <person name="Shigenobu S."/>
            <person name="Wang J."/>
            <person name="Liu J."/>
            <person name="Flicek P."/>
            <person name="Searle S."/>
            <person name="Wang J."/>
            <person name="Kuratani S."/>
            <person name="Yin Y."/>
            <person name="Aken B."/>
            <person name="Zhang G."/>
            <person name="Irie N."/>
        </authorList>
    </citation>
    <scope>NUCLEOTIDE SEQUENCE [LARGE SCALE GENOMIC DNA]</scope>
</reference>
<sequence length="284" mass="30773">MLALSFACRKPVIVAQSPDLPPLEQLCPAGVGLSCPEVGKDLGQRADVVEKYTKAVPASKHIDQTSAFLALPTATITDNAARRSSVARSSAEVTMQSSSAQVTMQSQNRKRTPAWTEWEGKKDRGYNRDPHQCRMKLKELTQAYQKSKEANSCSGSDPQTCHFYEELHAILGGAPTTTPPQYMDSYKGGVSCNRDEDFGDKEDEEEEKDGTILPDIQELFITLEPIPSQPSQGGLPNLEGGEGASGDCTIVNIIHGLKASVFNDQFALKTWDAFTASTATGKVC</sequence>
<proteinExistence type="predicted"/>
<dbReference type="EMBL" id="KB550239">
    <property type="protein sequence ID" value="EMP30349.1"/>
    <property type="molecule type" value="Genomic_DNA"/>
</dbReference>
<dbReference type="Pfam" id="PF13837">
    <property type="entry name" value="Myb_DNA-bind_4"/>
    <property type="match status" value="1"/>
</dbReference>
<name>M7B025_CHEMY</name>
<keyword evidence="3" id="KW-1185">Reference proteome</keyword>